<evidence type="ECO:0000313" key="2">
    <source>
        <dbReference type="Proteomes" id="UP001312908"/>
    </source>
</evidence>
<name>A0ABU7U1V0_9PROT</name>
<accession>A0ABU7U1V0</accession>
<proteinExistence type="predicted"/>
<reference evidence="1 2" key="1">
    <citation type="submission" date="2023-10" db="EMBL/GenBank/DDBJ databases">
        <title>Sorlinia euscelidii gen. nov., sp. nov., an acetic acid bacteria isolated from the gut of Euscelidius variegatus emitter.</title>
        <authorList>
            <person name="Michoud G."/>
            <person name="Marasco R."/>
            <person name="Seferji K."/>
            <person name="Gonella E."/>
            <person name="Garuglieri E."/>
            <person name="Alma A."/>
            <person name="Mapelli F."/>
            <person name="Borin S."/>
            <person name="Daffonchio D."/>
            <person name="Crotti E."/>
        </authorList>
    </citation>
    <scope>NUCLEOTIDE SEQUENCE [LARGE SCALE GENOMIC DNA]</scope>
    <source>
        <strain evidence="1 2">EV16P</strain>
    </source>
</reference>
<sequence length="83" mass="9230">MAALDLGQVGTAKTFKVQLCDHIILIVAASLTEAPQLFTDVMHRNIKSQKKEKEVPLQQFYPLREMFHSGTKTIVVFLVVGCG</sequence>
<keyword evidence="2" id="KW-1185">Reference proteome</keyword>
<dbReference type="Proteomes" id="UP001312908">
    <property type="component" value="Unassembled WGS sequence"/>
</dbReference>
<protein>
    <submittedName>
        <fullName evidence="1">Uncharacterized protein</fullName>
    </submittedName>
</protein>
<evidence type="ECO:0000313" key="1">
    <source>
        <dbReference type="EMBL" id="MEE8658213.1"/>
    </source>
</evidence>
<gene>
    <name evidence="1" type="ORF">DOFOFD_04225</name>
</gene>
<organism evidence="1 2">
    <name type="scientific">Sorlinia euscelidii</name>
    <dbReference type="NCBI Taxonomy" id="3081148"/>
    <lineage>
        <taxon>Bacteria</taxon>
        <taxon>Pseudomonadati</taxon>
        <taxon>Pseudomonadota</taxon>
        <taxon>Alphaproteobacteria</taxon>
        <taxon>Acetobacterales</taxon>
        <taxon>Acetobacteraceae</taxon>
        <taxon>Sorlinia</taxon>
    </lineage>
</organism>
<dbReference type="EMBL" id="JAWJZY010000002">
    <property type="protein sequence ID" value="MEE8658213.1"/>
    <property type="molecule type" value="Genomic_DNA"/>
</dbReference>
<comment type="caution">
    <text evidence="1">The sequence shown here is derived from an EMBL/GenBank/DDBJ whole genome shotgun (WGS) entry which is preliminary data.</text>
</comment>